<keyword evidence="2" id="KW-1185">Reference proteome</keyword>
<dbReference type="EMBL" id="CP075585">
    <property type="protein sequence ID" value="QZA58755.1"/>
    <property type="molecule type" value="Genomic_DNA"/>
</dbReference>
<sequence>MSLELTLYLYRNLDQAPGLALNAVAPYTQGIGYVKTKTAHFLNTCKNQLQNTFVIPEIQPFLLFCSLQNTWQI</sequence>
<proteinExistence type="predicted"/>
<reference evidence="1 2" key="1">
    <citation type="submission" date="2021-05" db="EMBL/GenBank/DDBJ databases">
        <title>Ecology and evolution of chlamydial symbionts of arthropods.</title>
        <authorList>
            <person name="Halter T."/>
            <person name="Sixt B.S."/>
            <person name="Toenshoff E.R."/>
            <person name="Koestlbacher S."/>
            <person name="Schulz F."/>
            <person name="Kostanjsek R."/>
            <person name="Collingro A."/>
            <person name="Hendrickx F."/>
            <person name="Horn M."/>
        </authorList>
    </citation>
    <scope>NUCLEOTIDE SEQUENCE [LARGE SCALE GENOMIC DNA]</scope>
    <source>
        <strain evidence="1 2">15C</strain>
    </source>
</reference>
<evidence type="ECO:0000313" key="1">
    <source>
        <dbReference type="EMBL" id="QZA58755.1"/>
    </source>
</evidence>
<organism evidence="1 2">
    <name type="scientific">Candidatus Rhabdochlamydia porcellionis</name>
    <dbReference type="NCBI Taxonomy" id="225148"/>
    <lineage>
        <taxon>Bacteria</taxon>
        <taxon>Pseudomonadati</taxon>
        <taxon>Chlamydiota</taxon>
        <taxon>Chlamydiia</taxon>
        <taxon>Parachlamydiales</taxon>
        <taxon>Candidatus Rhabdochlamydiaceae</taxon>
        <taxon>Candidatus Rhabdochlamydia</taxon>
    </lineage>
</organism>
<name>A0ABX8YZG7_9BACT</name>
<protein>
    <submittedName>
        <fullName evidence="1">Uncharacterized protein</fullName>
    </submittedName>
</protein>
<gene>
    <name evidence="1" type="ORF">RHAB15C_0000634</name>
</gene>
<evidence type="ECO:0000313" key="2">
    <source>
        <dbReference type="Proteomes" id="UP000822862"/>
    </source>
</evidence>
<dbReference type="Proteomes" id="UP000822862">
    <property type="component" value="Chromosome"/>
</dbReference>
<accession>A0ABX8YZG7</accession>
<dbReference type="RefSeq" id="WP_194845660.1">
    <property type="nucleotide sequence ID" value="NZ_CP075585.1"/>
</dbReference>